<reference evidence="1" key="2">
    <citation type="journal article" date="2015" name="Data Brief">
        <title>Shoot transcriptome of the giant reed, Arundo donax.</title>
        <authorList>
            <person name="Barrero R.A."/>
            <person name="Guerrero F.D."/>
            <person name="Moolhuijzen P."/>
            <person name="Goolsby J.A."/>
            <person name="Tidwell J."/>
            <person name="Bellgard S.E."/>
            <person name="Bellgard M.I."/>
        </authorList>
    </citation>
    <scope>NUCLEOTIDE SEQUENCE</scope>
    <source>
        <tissue evidence="1">Shoot tissue taken approximately 20 cm above the soil surface</tissue>
    </source>
</reference>
<proteinExistence type="predicted"/>
<accession>A0A0A8Y9I5</accession>
<reference evidence="1" key="1">
    <citation type="submission" date="2014-09" db="EMBL/GenBank/DDBJ databases">
        <authorList>
            <person name="Magalhaes I.L.F."/>
            <person name="Oliveira U."/>
            <person name="Santos F.R."/>
            <person name="Vidigal T.H.D.A."/>
            <person name="Brescovit A.D."/>
            <person name="Santos A.J."/>
        </authorList>
    </citation>
    <scope>NUCLEOTIDE SEQUENCE</scope>
    <source>
        <tissue evidence="1">Shoot tissue taken approximately 20 cm above the soil surface</tissue>
    </source>
</reference>
<organism evidence="1">
    <name type="scientific">Arundo donax</name>
    <name type="common">Giant reed</name>
    <name type="synonym">Donax arundinaceus</name>
    <dbReference type="NCBI Taxonomy" id="35708"/>
    <lineage>
        <taxon>Eukaryota</taxon>
        <taxon>Viridiplantae</taxon>
        <taxon>Streptophyta</taxon>
        <taxon>Embryophyta</taxon>
        <taxon>Tracheophyta</taxon>
        <taxon>Spermatophyta</taxon>
        <taxon>Magnoliopsida</taxon>
        <taxon>Liliopsida</taxon>
        <taxon>Poales</taxon>
        <taxon>Poaceae</taxon>
        <taxon>PACMAD clade</taxon>
        <taxon>Arundinoideae</taxon>
        <taxon>Arundineae</taxon>
        <taxon>Arundo</taxon>
    </lineage>
</organism>
<dbReference type="EMBL" id="GBRH01275436">
    <property type="protein sequence ID" value="JAD22459.1"/>
    <property type="molecule type" value="Transcribed_RNA"/>
</dbReference>
<sequence length="99" mass="10586">MIPASRIGTAWNHCALPVDGDVILSLSYCCNFDRSVGGHLLPCLDLRGAQCGNKKRLQYSVCLADISFIQLTAAAQGDAIQSIFHSGTWLGCSMQGLIT</sequence>
<dbReference type="AlphaFoldDB" id="A0A0A8Y9I5"/>
<protein>
    <submittedName>
        <fullName evidence="1">Uncharacterized protein</fullName>
    </submittedName>
</protein>
<name>A0A0A8Y9I5_ARUDO</name>
<evidence type="ECO:0000313" key="1">
    <source>
        <dbReference type="EMBL" id="JAD22459.1"/>
    </source>
</evidence>